<evidence type="ECO:0000256" key="2">
    <source>
        <dbReference type="ARBA" id="ARBA00010663"/>
    </source>
</evidence>
<organism evidence="16">
    <name type="scientific">Amblyomma sculptum</name>
    <name type="common">Tick</name>
    <dbReference type="NCBI Taxonomy" id="1581419"/>
    <lineage>
        <taxon>Eukaryota</taxon>
        <taxon>Metazoa</taxon>
        <taxon>Ecdysozoa</taxon>
        <taxon>Arthropoda</taxon>
        <taxon>Chelicerata</taxon>
        <taxon>Arachnida</taxon>
        <taxon>Acari</taxon>
        <taxon>Parasitiformes</taxon>
        <taxon>Ixodida</taxon>
        <taxon>Ixodoidea</taxon>
        <taxon>Ixodidae</taxon>
        <taxon>Amblyomminae</taxon>
        <taxon>Amblyomma</taxon>
    </lineage>
</organism>
<reference evidence="16" key="2">
    <citation type="journal article" date="2017" name="Front. Cell. Infect. Microbiol.">
        <title>Analysis of the Salivary Gland Transcriptome of Unfed and Partially Fed Amblyomma sculptum Ticks and Descriptive Proteome of the Saliva.</title>
        <authorList>
            <person name="Esteves E."/>
            <person name="Maruyama S.R."/>
            <person name="Kawahara R."/>
            <person name="Fujita A."/>
            <person name="Martins L.A."/>
            <person name="Righi A.A."/>
            <person name="Costa F.B."/>
            <person name="Palmisano G."/>
            <person name="Labruna M.B."/>
            <person name="Sa-Nunes A."/>
            <person name="Ribeiro J.M.C."/>
            <person name="Fogaca A.C."/>
        </authorList>
    </citation>
    <scope>NUCLEOTIDE SEQUENCE</scope>
</reference>
<keyword evidence="11 16" id="KW-0675">Receptor</keyword>
<dbReference type="SUPFAM" id="SSF81321">
    <property type="entry name" value="Family A G protein-coupled receptor-like"/>
    <property type="match status" value="1"/>
</dbReference>
<dbReference type="GO" id="GO:0016020">
    <property type="term" value="C:membrane"/>
    <property type="evidence" value="ECO:0007669"/>
    <property type="project" value="UniProtKB-SubCell"/>
</dbReference>
<dbReference type="PROSITE" id="PS00238">
    <property type="entry name" value="OPSIN"/>
    <property type="match status" value="1"/>
</dbReference>
<evidence type="ECO:0000256" key="1">
    <source>
        <dbReference type="ARBA" id="ARBA00004141"/>
    </source>
</evidence>
<keyword evidence="4" id="KW-0716">Sensory transduction</keyword>
<reference evidence="16" key="1">
    <citation type="submission" date="2016-09" db="EMBL/GenBank/DDBJ databases">
        <authorList>
            <person name="Capua I."/>
            <person name="De Benedictis P."/>
            <person name="Joannis T."/>
            <person name="Lombin L.H."/>
            <person name="Cattoli G."/>
        </authorList>
    </citation>
    <scope>NUCLEOTIDE SEQUENCE</scope>
</reference>
<comment type="subcellular location">
    <subcellularLocation>
        <location evidence="1">Membrane</location>
        <topology evidence="1">Multi-pass membrane protein</topology>
    </subcellularLocation>
</comment>
<dbReference type="InterPro" id="IPR000276">
    <property type="entry name" value="GPCR_Rhodpsn"/>
</dbReference>
<keyword evidence="13" id="KW-0844">Vision</keyword>
<dbReference type="PROSITE" id="PS50262">
    <property type="entry name" value="G_PROTEIN_RECEP_F1_2"/>
    <property type="match status" value="1"/>
</dbReference>
<keyword evidence="10 14" id="KW-0472">Membrane</keyword>
<keyword evidence="6" id="KW-0681">Retinal protein</keyword>
<evidence type="ECO:0000256" key="6">
    <source>
        <dbReference type="ARBA" id="ARBA00022925"/>
    </source>
</evidence>
<sequence>ARYGLEPSFQSCTIDWRHNDASYKSFTVVYFVLGFLVPACIVVVCYRTSAAHIRVPKPTVVRRTDMNDDFWANQESVTTMVVLIVAAFFAAWTPYAVLCLWAVFGNVASVPHLVAVLPPLFCKTASAINPFIYFFSNPRIRTDIYALLTCRCQAMGRRSCSIEEDYC</sequence>
<feature type="domain" description="G-protein coupled receptors family 1 profile" evidence="15">
    <location>
        <begin position="1"/>
        <end position="133"/>
    </location>
</feature>
<keyword evidence="5 14" id="KW-0812">Transmembrane</keyword>
<protein>
    <submittedName>
        <fullName evidence="16">Putative g-protein coupled receptor</fullName>
    </submittedName>
</protein>
<dbReference type="AlphaFoldDB" id="A0A1E1XJ89"/>
<evidence type="ECO:0000256" key="12">
    <source>
        <dbReference type="ARBA" id="ARBA00023224"/>
    </source>
</evidence>
<evidence type="ECO:0000256" key="5">
    <source>
        <dbReference type="ARBA" id="ARBA00022692"/>
    </source>
</evidence>
<evidence type="ECO:0000256" key="9">
    <source>
        <dbReference type="ARBA" id="ARBA00023040"/>
    </source>
</evidence>
<dbReference type="PANTHER" id="PTHR24240">
    <property type="entry name" value="OPSIN"/>
    <property type="match status" value="1"/>
</dbReference>
<dbReference type="GO" id="GO:0009881">
    <property type="term" value="F:photoreceptor activity"/>
    <property type="evidence" value="ECO:0007669"/>
    <property type="project" value="UniProtKB-KW"/>
</dbReference>
<dbReference type="Gene3D" id="1.20.1070.10">
    <property type="entry name" value="Rhodopsin 7-helix transmembrane proteins"/>
    <property type="match status" value="1"/>
</dbReference>
<evidence type="ECO:0000256" key="4">
    <source>
        <dbReference type="ARBA" id="ARBA00022606"/>
    </source>
</evidence>
<dbReference type="InterPro" id="IPR027430">
    <property type="entry name" value="Retinal_BS"/>
</dbReference>
<dbReference type="Pfam" id="PF00001">
    <property type="entry name" value="7tm_1"/>
    <property type="match status" value="1"/>
</dbReference>
<keyword evidence="3" id="KW-0600">Photoreceptor protein</keyword>
<evidence type="ECO:0000313" key="16">
    <source>
        <dbReference type="EMBL" id="JAT99189.1"/>
    </source>
</evidence>
<evidence type="ECO:0000256" key="14">
    <source>
        <dbReference type="SAM" id="Phobius"/>
    </source>
</evidence>
<evidence type="ECO:0000256" key="11">
    <source>
        <dbReference type="ARBA" id="ARBA00023170"/>
    </source>
</evidence>
<feature type="transmembrane region" description="Helical" evidence="14">
    <location>
        <begin position="116"/>
        <end position="135"/>
    </location>
</feature>
<feature type="non-terminal residue" evidence="16">
    <location>
        <position position="1"/>
    </location>
</feature>
<evidence type="ECO:0000256" key="7">
    <source>
        <dbReference type="ARBA" id="ARBA00022989"/>
    </source>
</evidence>
<keyword evidence="8" id="KW-0157">Chromophore</keyword>
<dbReference type="InterPro" id="IPR050125">
    <property type="entry name" value="GPCR_opsins"/>
</dbReference>
<dbReference type="GO" id="GO:0007602">
    <property type="term" value="P:phototransduction"/>
    <property type="evidence" value="ECO:0007669"/>
    <property type="project" value="UniProtKB-KW"/>
</dbReference>
<dbReference type="PRINTS" id="PR00237">
    <property type="entry name" value="GPCRRHODOPSN"/>
</dbReference>
<dbReference type="GO" id="GO:0004930">
    <property type="term" value="F:G protein-coupled receptor activity"/>
    <property type="evidence" value="ECO:0007669"/>
    <property type="project" value="UniProtKB-KW"/>
</dbReference>
<evidence type="ECO:0000256" key="3">
    <source>
        <dbReference type="ARBA" id="ARBA00022543"/>
    </source>
</evidence>
<dbReference type="GO" id="GO:0007601">
    <property type="term" value="P:visual perception"/>
    <property type="evidence" value="ECO:0007669"/>
    <property type="project" value="UniProtKB-KW"/>
</dbReference>
<accession>A0A1E1XJ89</accession>
<keyword evidence="9" id="KW-0297">G-protein coupled receptor</keyword>
<keyword evidence="7 14" id="KW-1133">Transmembrane helix</keyword>
<dbReference type="EMBL" id="GFAA01004245">
    <property type="protein sequence ID" value="JAT99189.1"/>
    <property type="molecule type" value="mRNA"/>
</dbReference>
<dbReference type="InterPro" id="IPR017452">
    <property type="entry name" value="GPCR_Rhodpsn_7TM"/>
</dbReference>
<evidence type="ECO:0000256" key="8">
    <source>
        <dbReference type="ARBA" id="ARBA00022991"/>
    </source>
</evidence>
<feature type="transmembrane region" description="Helical" evidence="14">
    <location>
        <begin position="80"/>
        <end position="104"/>
    </location>
</feature>
<feature type="transmembrane region" description="Helical" evidence="14">
    <location>
        <begin position="28"/>
        <end position="46"/>
    </location>
</feature>
<proteinExistence type="evidence at transcript level"/>
<evidence type="ECO:0000256" key="13">
    <source>
        <dbReference type="ARBA" id="ARBA00023305"/>
    </source>
</evidence>
<keyword evidence="12" id="KW-0807">Transducer</keyword>
<name>A0A1E1XJ89_AMBSC</name>
<evidence type="ECO:0000259" key="15">
    <source>
        <dbReference type="PROSITE" id="PS50262"/>
    </source>
</evidence>
<evidence type="ECO:0000256" key="10">
    <source>
        <dbReference type="ARBA" id="ARBA00023136"/>
    </source>
</evidence>
<comment type="similarity">
    <text evidence="2">Belongs to the G-protein coupled receptor 1 family.</text>
</comment>